<accession>A0ABT1RTL5</accession>
<organism evidence="1 2">
    <name type="scientific">Anaerovorax odorimutans</name>
    <dbReference type="NCBI Taxonomy" id="109327"/>
    <lineage>
        <taxon>Bacteria</taxon>
        <taxon>Bacillati</taxon>
        <taxon>Bacillota</taxon>
        <taxon>Clostridia</taxon>
        <taxon>Peptostreptococcales</taxon>
        <taxon>Anaerovoracaceae</taxon>
        <taxon>Anaerovorax</taxon>
    </lineage>
</organism>
<sequence>KIIKQPFLAVNQLSTPTITGGLYYQYIFSTFGYSQNYYHKLIYDNNFITLISPRSIHSLNPPKSVCFAFSPFFTSL</sequence>
<evidence type="ECO:0000313" key="1">
    <source>
        <dbReference type="EMBL" id="MCQ4638556.1"/>
    </source>
</evidence>
<dbReference type="RefSeq" id="WP_256133761.1">
    <property type="nucleotide sequence ID" value="NZ_JANFXK010000038.1"/>
</dbReference>
<name>A0ABT1RTL5_9FIRM</name>
<feature type="non-terminal residue" evidence="1">
    <location>
        <position position="1"/>
    </location>
</feature>
<keyword evidence="2" id="KW-1185">Reference proteome</keyword>
<protein>
    <submittedName>
        <fullName evidence="1">Uncharacterized protein</fullName>
    </submittedName>
</protein>
<dbReference type="Proteomes" id="UP001524502">
    <property type="component" value="Unassembled WGS sequence"/>
</dbReference>
<evidence type="ECO:0000313" key="2">
    <source>
        <dbReference type="Proteomes" id="UP001524502"/>
    </source>
</evidence>
<comment type="caution">
    <text evidence="1">The sequence shown here is derived from an EMBL/GenBank/DDBJ whole genome shotgun (WGS) entry which is preliminary data.</text>
</comment>
<dbReference type="EMBL" id="JANFXK010000038">
    <property type="protein sequence ID" value="MCQ4638556.1"/>
    <property type="molecule type" value="Genomic_DNA"/>
</dbReference>
<reference evidence="1 2" key="1">
    <citation type="submission" date="2022-06" db="EMBL/GenBank/DDBJ databases">
        <title>Isolation of gut microbiota from human fecal samples.</title>
        <authorList>
            <person name="Pamer E.G."/>
            <person name="Barat B."/>
            <person name="Waligurski E."/>
            <person name="Medina S."/>
            <person name="Paddock L."/>
            <person name="Mostad J."/>
        </authorList>
    </citation>
    <scope>NUCLEOTIDE SEQUENCE [LARGE SCALE GENOMIC DNA]</scope>
    <source>
        <strain evidence="1 2">SL.3.17</strain>
    </source>
</reference>
<proteinExistence type="predicted"/>
<gene>
    <name evidence="1" type="ORF">NE619_17650</name>
</gene>